<keyword evidence="1" id="KW-0472">Membrane</keyword>
<reference evidence="2 3" key="1">
    <citation type="submission" date="2023-10" db="EMBL/GenBank/DDBJ databases">
        <authorList>
            <person name="Botero Cardona J."/>
        </authorList>
    </citation>
    <scope>NUCLEOTIDE SEQUENCE [LARGE SCALE GENOMIC DNA]</scope>
    <source>
        <strain evidence="2 3">R-54839</strain>
    </source>
</reference>
<accession>A0ABN9YLC0</accession>
<feature type="transmembrane region" description="Helical" evidence="1">
    <location>
        <begin position="12"/>
        <end position="28"/>
    </location>
</feature>
<dbReference type="Proteomes" id="UP001314261">
    <property type="component" value="Unassembled WGS sequence"/>
</dbReference>
<evidence type="ECO:0000313" key="2">
    <source>
        <dbReference type="EMBL" id="CAK1225250.1"/>
    </source>
</evidence>
<proteinExistence type="predicted"/>
<evidence type="ECO:0000313" key="3">
    <source>
        <dbReference type="Proteomes" id="UP001314261"/>
    </source>
</evidence>
<evidence type="ECO:0000256" key="1">
    <source>
        <dbReference type="SAM" id="Phobius"/>
    </source>
</evidence>
<protein>
    <submittedName>
        <fullName evidence="2">Uncharacterized protein</fullName>
    </submittedName>
</protein>
<name>A0ABN9YLC0_9LACO</name>
<keyword evidence="3" id="KW-1185">Reference proteome</keyword>
<keyword evidence="1" id="KW-0812">Transmembrane</keyword>
<organism evidence="2 3">
    <name type="scientific">Fructobacillus fructosus</name>
    <dbReference type="NCBI Taxonomy" id="1631"/>
    <lineage>
        <taxon>Bacteria</taxon>
        <taxon>Bacillati</taxon>
        <taxon>Bacillota</taxon>
        <taxon>Bacilli</taxon>
        <taxon>Lactobacillales</taxon>
        <taxon>Lactobacillaceae</taxon>
        <taxon>Fructobacillus</taxon>
    </lineage>
</organism>
<keyword evidence="1" id="KW-1133">Transmembrane helix</keyword>
<gene>
    <name evidence="2" type="ORF">R54839_PPFHFPJH_00160</name>
</gene>
<sequence>MSVGLQDIVDGLVLIVAMVVGTSCYLAIKFSQSFLKSGDHKK</sequence>
<dbReference type="EMBL" id="CAUZLR010000001">
    <property type="protein sequence ID" value="CAK1225250.1"/>
    <property type="molecule type" value="Genomic_DNA"/>
</dbReference>
<comment type="caution">
    <text evidence="2">The sequence shown here is derived from an EMBL/GenBank/DDBJ whole genome shotgun (WGS) entry which is preliminary data.</text>
</comment>